<keyword evidence="3" id="KW-1185">Reference proteome</keyword>
<evidence type="ECO:0000256" key="1">
    <source>
        <dbReference type="SAM" id="Phobius"/>
    </source>
</evidence>
<sequence length="89" mass="9895">MKVMFSLSGVPFKPSNKKKEMKVEYCLINDIVAKSLTTKAVSFDVVTSERFEMMVAIIAGINVNWASVLFSILTVMVATLNRKSQGYVV</sequence>
<dbReference type="AlphaFoldDB" id="A0A2Z7A650"/>
<proteinExistence type="predicted"/>
<keyword evidence="1" id="KW-1133">Transmembrane helix</keyword>
<feature type="transmembrane region" description="Helical" evidence="1">
    <location>
        <begin position="53"/>
        <end position="80"/>
    </location>
</feature>
<gene>
    <name evidence="2" type="ORF">F511_43515</name>
</gene>
<organism evidence="2 3">
    <name type="scientific">Dorcoceras hygrometricum</name>
    <dbReference type="NCBI Taxonomy" id="472368"/>
    <lineage>
        <taxon>Eukaryota</taxon>
        <taxon>Viridiplantae</taxon>
        <taxon>Streptophyta</taxon>
        <taxon>Embryophyta</taxon>
        <taxon>Tracheophyta</taxon>
        <taxon>Spermatophyta</taxon>
        <taxon>Magnoliopsida</taxon>
        <taxon>eudicotyledons</taxon>
        <taxon>Gunneridae</taxon>
        <taxon>Pentapetalae</taxon>
        <taxon>asterids</taxon>
        <taxon>lamiids</taxon>
        <taxon>Lamiales</taxon>
        <taxon>Gesneriaceae</taxon>
        <taxon>Didymocarpoideae</taxon>
        <taxon>Trichosporeae</taxon>
        <taxon>Loxocarpinae</taxon>
        <taxon>Dorcoceras</taxon>
    </lineage>
</organism>
<keyword evidence="1" id="KW-0812">Transmembrane</keyword>
<accession>A0A2Z7A650</accession>
<evidence type="ECO:0000313" key="2">
    <source>
        <dbReference type="EMBL" id="KZV14370.1"/>
    </source>
</evidence>
<dbReference type="Proteomes" id="UP000250235">
    <property type="component" value="Unassembled WGS sequence"/>
</dbReference>
<reference evidence="2 3" key="1">
    <citation type="journal article" date="2015" name="Proc. Natl. Acad. Sci. U.S.A.">
        <title>The resurrection genome of Boea hygrometrica: A blueprint for survival of dehydration.</title>
        <authorList>
            <person name="Xiao L."/>
            <person name="Yang G."/>
            <person name="Zhang L."/>
            <person name="Yang X."/>
            <person name="Zhao S."/>
            <person name="Ji Z."/>
            <person name="Zhou Q."/>
            <person name="Hu M."/>
            <person name="Wang Y."/>
            <person name="Chen M."/>
            <person name="Xu Y."/>
            <person name="Jin H."/>
            <person name="Xiao X."/>
            <person name="Hu G."/>
            <person name="Bao F."/>
            <person name="Hu Y."/>
            <person name="Wan P."/>
            <person name="Li L."/>
            <person name="Deng X."/>
            <person name="Kuang T."/>
            <person name="Xiang C."/>
            <person name="Zhu J.K."/>
            <person name="Oliver M.J."/>
            <person name="He Y."/>
        </authorList>
    </citation>
    <scope>NUCLEOTIDE SEQUENCE [LARGE SCALE GENOMIC DNA]</scope>
    <source>
        <strain evidence="3">cv. XS01</strain>
    </source>
</reference>
<protein>
    <submittedName>
        <fullName evidence="2">Uncharacterized protein</fullName>
    </submittedName>
</protein>
<evidence type="ECO:0000313" key="3">
    <source>
        <dbReference type="Proteomes" id="UP000250235"/>
    </source>
</evidence>
<keyword evidence="1" id="KW-0472">Membrane</keyword>
<dbReference type="EMBL" id="KV020752">
    <property type="protein sequence ID" value="KZV14370.1"/>
    <property type="molecule type" value="Genomic_DNA"/>
</dbReference>
<name>A0A2Z7A650_9LAMI</name>